<evidence type="ECO:0008006" key="4">
    <source>
        <dbReference type="Google" id="ProtNLM"/>
    </source>
</evidence>
<protein>
    <recommendedName>
        <fullName evidence="4">AtpZ/AtpI family protein</fullName>
    </recommendedName>
</protein>
<evidence type="ECO:0000313" key="2">
    <source>
        <dbReference type="EMBL" id="MDV7215781.1"/>
    </source>
</evidence>
<dbReference type="RefSeq" id="WP_317770540.1">
    <property type="nucleotide sequence ID" value="NZ_JAWMAJ010000017.1"/>
</dbReference>
<feature type="transmembrane region" description="Helical" evidence="1">
    <location>
        <begin position="63"/>
        <end position="83"/>
    </location>
</feature>
<keyword evidence="1" id="KW-0472">Membrane</keyword>
<comment type="caution">
    <text evidence="2">The sequence shown here is derived from an EMBL/GenBank/DDBJ whole genome shotgun (WGS) entry which is preliminary data.</text>
</comment>
<keyword evidence="3" id="KW-1185">Reference proteome</keyword>
<dbReference type="EMBL" id="JAWMAJ010000017">
    <property type="protein sequence ID" value="MDV7215781.1"/>
    <property type="molecule type" value="Genomic_DNA"/>
</dbReference>
<evidence type="ECO:0000313" key="3">
    <source>
        <dbReference type="Proteomes" id="UP001187346"/>
    </source>
</evidence>
<gene>
    <name evidence="2" type="ORF">R5A26_07440</name>
</gene>
<keyword evidence="1" id="KW-1133">Transmembrane helix</keyword>
<name>A0ABU4F730_9ACTN</name>
<accession>A0ABU4F730</accession>
<keyword evidence="1" id="KW-0812">Transmembrane</keyword>
<organism evidence="2 3">
    <name type="scientific">Streptomyces prunicolor</name>
    <dbReference type="NCBI Taxonomy" id="67348"/>
    <lineage>
        <taxon>Bacteria</taxon>
        <taxon>Bacillati</taxon>
        <taxon>Actinomycetota</taxon>
        <taxon>Actinomycetes</taxon>
        <taxon>Kitasatosporales</taxon>
        <taxon>Streptomycetaceae</taxon>
        <taxon>Streptomyces</taxon>
    </lineage>
</organism>
<dbReference type="Proteomes" id="UP001187346">
    <property type="component" value="Unassembled WGS sequence"/>
</dbReference>
<sequence>MSGRAGRSLAALGRAFQAPDRYDTAPRDSWSAARPRTVLATMLVEWGPVTVFVWLVGRMADDPPSWTASAVFGALFVVGGYFGDRLRERRRARARARTAADPEGP</sequence>
<proteinExistence type="predicted"/>
<evidence type="ECO:0000256" key="1">
    <source>
        <dbReference type="SAM" id="Phobius"/>
    </source>
</evidence>
<reference evidence="2 3" key="1">
    <citation type="submission" date="2023-10" db="EMBL/GenBank/DDBJ databases">
        <title>Characterization of rhizosphere-enriched actinobacteria from wheat plants lab-grown on chernevaya soil.</title>
        <authorList>
            <person name="Tikhonova E.N."/>
            <person name="Konopkin A."/>
            <person name="Kravchenko I.K."/>
        </authorList>
    </citation>
    <scope>NUCLEOTIDE SEQUENCE [LARGE SCALE GENOMIC DNA]</scope>
    <source>
        <strain evidence="2 3">RR29</strain>
    </source>
</reference>
<feature type="transmembrane region" description="Helical" evidence="1">
    <location>
        <begin position="37"/>
        <end position="57"/>
    </location>
</feature>